<dbReference type="AlphaFoldDB" id="A0A4P6MYW1"/>
<dbReference type="OrthoDB" id="9757917at2"/>
<organism evidence="2 3">
    <name type="scientific">Janibacter limosus</name>
    <dbReference type="NCBI Taxonomy" id="53458"/>
    <lineage>
        <taxon>Bacteria</taxon>
        <taxon>Bacillati</taxon>
        <taxon>Actinomycetota</taxon>
        <taxon>Actinomycetes</taxon>
        <taxon>Micrococcales</taxon>
        <taxon>Intrasporangiaceae</taxon>
        <taxon>Janibacter</taxon>
    </lineage>
</organism>
<dbReference type="NCBIfam" id="TIGR03491">
    <property type="entry name" value="TM0106 family RecB-like putative nuclease"/>
    <property type="match status" value="1"/>
</dbReference>
<dbReference type="Pfam" id="PF13482">
    <property type="entry name" value="RNase_H_2"/>
    <property type="match status" value="1"/>
</dbReference>
<dbReference type="KEGG" id="jli:EXU32_12800"/>
<dbReference type="SUPFAM" id="SSF53098">
    <property type="entry name" value="Ribonuclease H-like"/>
    <property type="match status" value="1"/>
</dbReference>
<evidence type="ECO:0000313" key="2">
    <source>
        <dbReference type="EMBL" id="QBF47050.1"/>
    </source>
</evidence>
<accession>A0A4P6MYW1</accession>
<feature type="domain" description="YprB ribonuclease H-like" evidence="1">
    <location>
        <begin position="312"/>
        <end position="501"/>
    </location>
</feature>
<dbReference type="Proteomes" id="UP000290408">
    <property type="component" value="Chromosome"/>
</dbReference>
<dbReference type="EMBL" id="CP036164">
    <property type="protein sequence ID" value="QBF47050.1"/>
    <property type="molecule type" value="Genomic_DNA"/>
</dbReference>
<dbReference type="InterPro" id="IPR012337">
    <property type="entry name" value="RNaseH-like_sf"/>
</dbReference>
<sequence>MDFPLVAGLPQPAVITSSDLRAGLRCEYGLLVTADVRLGRRESVPAEPDPIRARFGDLGREREHEVTEALTQEVGVGVVHAHALAPEAVVAVLDDPGTRLVHQAAVRGARFQGRADHLLRDDSGMWVVAETKLARSVRQDALVQVAAYAQALEDSGVAVAPFVRLILGDGSVVDTPREEIAGDLSAARARVLEVLDTHQGEGSPVTWGDARWRACLHCDVCRAELSERGDVGLVAGVHSSTRRLLLESGVSTVAALAARVDPVEGLDDTRLAVLRSQASLQLVEPTAEQPLAYEVFAPEALAALPSPSDGDVFFDFEGDPMWRGSGEEDFGLEYLFGSLTAGGEFVPFWAHDREQERAALVGFVDWLRERLQRWPDLHVFHYSGYERSALTRLAARHGVHEQEVADLLERGVFVDLYAAVKSAVRVGSPSYSIKRLEPLYMGDDLRDADGVTAGGDSIIEYQRYREAVAVGDEAQAALRLEDLRQYNEYDCLSTLRLRDWLLAHAHVS</sequence>
<proteinExistence type="predicted"/>
<dbReference type="RefSeq" id="WP_130630253.1">
    <property type="nucleotide sequence ID" value="NZ_CP036164.1"/>
</dbReference>
<dbReference type="InterPro" id="IPR019993">
    <property type="entry name" value="RecB_nuclease_TM0106_put"/>
</dbReference>
<gene>
    <name evidence="2" type="ORF">EXU32_12800</name>
</gene>
<keyword evidence="3" id="KW-1185">Reference proteome</keyword>
<name>A0A4P6MYW1_9MICO</name>
<dbReference type="InterPro" id="IPR038720">
    <property type="entry name" value="YprB_RNase_H-like_dom"/>
</dbReference>
<evidence type="ECO:0000313" key="3">
    <source>
        <dbReference type="Proteomes" id="UP000290408"/>
    </source>
</evidence>
<evidence type="ECO:0000259" key="1">
    <source>
        <dbReference type="Pfam" id="PF13482"/>
    </source>
</evidence>
<protein>
    <submittedName>
        <fullName evidence="2">TM0106 family RecB-like putative nuclease</fullName>
    </submittedName>
</protein>
<reference evidence="2 3" key="1">
    <citation type="submission" date="2019-02" db="EMBL/GenBank/DDBJ databases">
        <title>Genomic data mining of an Antarctic deep-sea actinobacterium, Janibacterlimosus P3-3-X1.</title>
        <authorList>
            <person name="Liao L."/>
            <person name="Chen B."/>
        </authorList>
    </citation>
    <scope>NUCLEOTIDE SEQUENCE [LARGE SCALE GENOMIC DNA]</scope>
    <source>
        <strain evidence="2 3">P3-3-X1</strain>
    </source>
</reference>